<sequence>MHIGVLRASFMAFLIARGNAQLFLSPVPNSQPLRGPEFSGTPATANPMQSKTQFQPPTTMMHGDGANTGSTDFHGPLGLEAKVNSTSQTLGVMLWGANGTLCAGVAATDDVDESGPPRVRLGLAAYDPDTLHIQAEWFPKNPNDGMLNLGYMQLRIADNSVLVSSIQGRLYVVQRRDSADSTSLVLEREIDLEALNAFHPGETLMNSMFDSDGNIWFTTGAISGDQSSSTVGYVEPDGTLHRYDLPGHAIENGIALNGTTAYVITGPSSLARNPSAGSGSILAFTTTSGNEVQVLWEAEYDSGSGRKLGGFARGGGATPSLLGNEYVTVTDNADGQINLLVLHQKTQERQDGMQNQIFCTVPLFREGLSANDIRMTVHSDGETHSIVVLNGYNAPPPQYVQDSTSNFTVNGPFNNMTGMPGGIVRIDVSEGGCEVRWEISAKMKAVPVLSTATGILYGYTQEEDLAMEGYYVWYFVGIDWQSGDVLWKHRAGAGGTYNDNFFPGSIGPNGRFYQGVLAGMVWIEDEVY</sequence>
<dbReference type="EMBL" id="KL647507">
    <property type="protein sequence ID" value="KEY74565.1"/>
    <property type="molecule type" value="Genomic_DNA"/>
</dbReference>
<evidence type="ECO:0000256" key="1">
    <source>
        <dbReference type="SAM" id="SignalP"/>
    </source>
</evidence>
<dbReference type="HOGENOM" id="CLU_040418_1_0_1"/>
<evidence type="ECO:0000313" key="2">
    <source>
        <dbReference type="EMBL" id="KEY74565.1"/>
    </source>
</evidence>
<accession>A0A084BAI6</accession>
<dbReference type="Proteomes" id="UP000028045">
    <property type="component" value="Unassembled WGS sequence"/>
</dbReference>
<feature type="signal peptide" evidence="1">
    <location>
        <begin position="1"/>
        <end position="20"/>
    </location>
</feature>
<dbReference type="OrthoDB" id="4818326at2759"/>
<dbReference type="AlphaFoldDB" id="A0A084BAI6"/>
<gene>
    <name evidence="2" type="ORF">S7711_11127</name>
</gene>
<keyword evidence="1" id="KW-0732">Signal</keyword>
<dbReference type="InterPro" id="IPR011042">
    <property type="entry name" value="6-blade_b-propeller_TolB-like"/>
</dbReference>
<reference evidence="2 3" key="1">
    <citation type="journal article" date="2014" name="BMC Genomics">
        <title>Comparative genome sequencing reveals chemotype-specific gene clusters in the toxigenic black mold Stachybotrys.</title>
        <authorList>
            <person name="Semeiks J."/>
            <person name="Borek D."/>
            <person name="Otwinowski Z."/>
            <person name="Grishin N.V."/>
        </authorList>
    </citation>
    <scope>NUCLEOTIDE SEQUENCE [LARGE SCALE GENOMIC DNA]</scope>
    <source>
        <strain evidence="3">CBS 109288 / IBT 7711</strain>
    </source>
</reference>
<dbReference type="Gene3D" id="2.120.10.30">
    <property type="entry name" value="TolB, C-terminal domain"/>
    <property type="match status" value="1"/>
</dbReference>
<dbReference type="SUPFAM" id="SSF63829">
    <property type="entry name" value="Calcium-dependent phosphotriesterase"/>
    <property type="match status" value="1"/>
</dbReference>
<keyword evidence="3" id="KW-1185">Reference proteome</keyword>
<feature type="chain" id="PRO_5001771751" evidence="1">
    <location>
        <begin position="21"/>
        <end position="528"/>
    </location>
</feature>
<evidence type="ECO:0000313" key="3">
    <source>
        <dbReference type="Proteomes" id="UP000028045"/>
    </source>
</evidence>
<name>A0A084BAI6_STACB</name>
<proteinExistence type="predicted"/>
<organism evidence="2 3">
    <name type="scientific">Stachybotrys chartarum (strain CBS 109288 / IBT 7711)</name>
    <name type="common">Toxic black mold</name>
    <name type="synonym">Stilbospora chartarum</name>
    <dbReference type="NCBI Taxonomy" id="1280523"/>
    <lineage>
        <taxon>Eukaryota</taxon>
        <taxon>Fungi</taxon>
        <taxon>Dikarya</taxon>
        <taxon>Ascomycota</taxon>
        <taxon>Pezizomycotina</taxon>
        <taxon>Sordariomycetes</taxon>
        <taxon>Hypocreomycetidae</taxon>
        <taxon>Hypocreales</taxon>
        <taxon>Stachybotryaceae</taxon>
        <taxon>Stachybotrys</taxon>
    </lineage>
</organism>
<protein>
    <submittedName>
        <fullName evidence="2">Uncharacterized protein</fullName>
    </submittedName>
</protein>